<evidence type="ECO:0000256" key="5">
    <source>
        <dbReference type="SAM" id="SignalP"/>
    </source>
</evidence>
<dbReference type="Gene3D" id="1.10.490.10">
    <property type="entry name" value="Globins"/>
    <property type="match status" value="1"/>
</dbReference>
<organism evidence="6 7">
    <name type="scientific">Paracidovorax citrulli</name>
    <name type="common">Acidovorax citrulli</name>
    <dbReference type="NCBI Taxonomy" id="80869"/>
    <lineage>
        <taxon>Bacteria</taxon>
        <taxon>Pseudomonadati</taxon>
        <taxon>Pseudomonadota</taxon>
        <taxon>Betaproteobacteria</taxon>
        <taxon>Burkholderiales</taxon>
        <taxon>Comamonadaceae</taxon>
        <taxon>Paracidovorax</taxon>
    </lineage>
</organism>
<feature type="signal peptide" evidence="5">
    <location>
        <begin position="1"/>
        <end position="29"/>
    </location>
</feature>
<feature type="chain" id="PRO_5046330550" evidence="5">
    <location>
        <begin position="30"/>
        <end position="175"/>
    </location>
</feature>
<dbReference type="InterPro" id="IPR009050">
    <property type="entry name" value="Globin-like_sf"/>
</dbReference>
<evidence type="ECO:0000256" key="2">
    <source>
        <dbReference type="ARBA" id="ARBA00022617"/>
    </source>
</evidence>
<proteinExistence type="predicted"/>
<name>A0ABY9AU37_PARCI</name>
<keyword evidence="1" id="KW-0813">Transport</keyword>
<keyword evidence="5" id="KW-0732">Signal</keyword>
<dbReference type="InterPro" id="IPR001486">
    <property type="entry name" value="Hemoglobin_trunc"/>
</dbReference>
<protein>
    <submittedName>
        <fullName evidence="6">Group 1 truncated hemoglobin</fullName>
    </submittedName>
</protein>
<accession>A0ABY9AU37</accession>
<sequence length="175" mass="18649">MIFLRYAVAAGAAFLACGGLPGAIVPAHAQDAPPTQALLIPPPVPRQPVDTSVLPAPPGLYEALGGRERIARVVDRLIDAAVVHPQIGPIFKGVRPRALKDSIAAQLCVVTGGPCEYEGVSMKDAHADLRIRRSDFNVLVELLQDAMDAEGIPFAQQSRLLALLAPMHRDIITVR</sequence>
<dbReference type="GeneID" id="79791781"/>
<dbReference type="Pfam" id="PF01152">
    <property type="entry name" value="Bac_globin"/>
    <property type="match status" value="1"/>
</dbReference>
<keyword evidence="2" id="KW-0349">Heme</keyword>
<dbReference type="Proteomes" id="UP001242732">
    <property type="component" value="Chromosome"/>
</dbReference>
<dbReference type="SUPFAM" id="SSF46458">
    <property type="entry name" value="Globin-like"/>
    <property type="match status" value="1"/>
</dbReference>
<dbReference type="EMBL" id="CP127363">
    <property type="protein sequence ID" value="WIY50445.1"/>
    <property type="molecule type" value="Genomic_DNA"/>
</dbReference>
<dbReference type="RefSeq" id="WP_011795089.1">
    <property type="nucleotide sequence ID" value="NZ_CP023687.1"/>
</dbReference>
<dbReference type="PROSITE" id="PS51257">
    <property type="entry name" value="PROKAR_LIPOPROTEIN"/>
    <property type="match status" value="1"/>
</dbReference>
<gene>
    <name evidence="6" type="ORF">QRO08_07730</name>
</gene>
<dbReference type="CDD" id="cd00454">
    <property type="entry name" value="TrHb1_N"/>
    <property type="match status" value="1"/>
</dbReference>
<keyword evidence="3" id="KW-0479">Metal-binding</keyword>
<evidence type="ECO:0000256" key="1">
    <source>
        <dbReference type="ARBA" id="ARBA00022448"/>
    </source>
</evidence>
<dbReference type="InterPro" id="IPR012292">
    <property type="entry name" value="Globin/Proto"/>
</dbReference>
<keyword evidence="7" id="KW-1185">Reference proteome</keyword>
<evidence type="ECO:0000313" key="7">
    <source>
        <dbReference type="Proteomes" id="UP001242732"/>
    </source>
</evidence>
<evidence type="ECO:0000256" key="4">
    <source>
        <dbReference type="ARBA" id="ARBA00023004"/>
    </source>
</evidence>
<keyword evidence="4" id="KW-0408">Iron</keyword>
<evidence type="ECO:0000313" key="6">
    <source>
        <dbReference type="EMBL" id="WIY50445.1"/>
    </source>
</evidence>
<reference evidence="6 7" key="1">
    <citation type="submission" date="2023-06" db="EMBL/GenBank/DDBJ databases">
        <authorList>
            <person name="Ham H."/>
            <person name="Park D.S."/>
        </authorList>
    </citation>
    <scope>NUCLEOTIDE SEQUENCE [LARGE SCALE GENOMIC DNA]</scope>
    <source>
        <strain evidence="6 7">KACC 17005</strain>
    </source>
</reference>
<evidence type="ECO:0000256" key="3">
    <source>
        <dbReference type="ARBA" id="ARBA00022723"/>
    </source>
</evidence>